<name>A0AAV4ZZK0_9AGAM</name>
<proteinExistence type="inferred from homology"/>
<evidence type="ECO:0008006" key="6">
    <source>
        <dbReference type="Google" id="ProtNLM"/>
    </source>
</evidence>
<dbReference type="Proteomes" id="UP001050691">
    <property type="component" value="Unassembled WGS sequence"/>
</dbReference>
<evidence type="ECO:0000256" key="3">
    <source>
        <dbReference type="ARBA" id="ARBA00025768"/>
    </source>
</evidence>
<dbReference type="EMBL" id="BPWL01000001">
    <property type="protein sequence ID" value="GJJ06454.1"/>
    <property type="molecule type" value="Genomic_DNA"/>
</dbReference>
<sequence length="297" mass="33641">MALVTITGYPCSGKTKRVQQLTNFLEGQFRLPEYSKLNLKIVVISDDSLNLPRSVYNDTRSEKPARGALFSTVQRYMNPSTIVILDSLNYIKGFRYQLYCAAKETGVRVCTLFIAAMPNQCIEWNNERDPGFAYTPDTLENLIMRYEEPSSMVRWDSPLFTIPWDETELPKDQIWFAITQGDIKPANVGTRPTPQAPTDALQVLENTTVSIISSITSEQITSGGTGGTINISFPTNKFQISLPARTITFSELQRLKRAFINMYKKVITQGAAEQRVDFTEESIARKFIEYLEQNMQA</sequence>
<keyword evidence="5" id="KW-1185">Reference proteome</keyword>
<keyword evidence="1" id="KW-0547">Nucleotide-binding</keyword>
<keyword evidence="2" id="KW-0067">ATP-binding</keyword>
<dbReference type="InterPro" id="IPR027417">
    <property type="entry name" value="P-loop_NTPase"/>
</dbReference>
<evidence type="ECO:0000256" key="1">
    <source>
        <dbReference type="ARBA" id="ARBA00022741"/>
    </source>
</evidence>
<evidence type="ECO:0000313" key="5">
    <source>
        <dbReference type="Proteomes" id="UP001050691"/>
    </source>
</evidence>
<dbReference type="GO" id="GO:0005524">
    <property type="term" value="F:ATP binding"/>
    <property type="evidence" value="ECO:0007669"/>
    <property type="project" value="UniProtKB-KW"/>
</dbReference>
<dbReference type="SUPFAM" id="SSF52540">
    <property type="entry name" value="P-loop containing nucleoside triphosphate hydrolases"/>
    <property type="match status" value="1"/>
</dbReference>
<reference evidence="4" key="1">
    <citation type="submission" date="2021-10" db="EMBL/GenBank/DDBJ databases">
        <title>De novo Genome Assembly of Clathrus columnatus (Basidiomycota, Fungi) Using Illumina and Nanopore Sequence Data.</title>
        <authorList>
            <person name="Ogiso-Tanaka E."/>
            <person name="Itagaki H."/>
            <person name="Hosoya T."/>
            <person name="Hosaka K."/>
        </authorList>
    </citation>
    <scope>NUCLEOTIDE SEQUENCE</scope>
    <source>
        <strain evidence="4">MO-923</strain>
    </source>
</reference>
<dbReference type="AlphaFoldDB" id="A0AAV4ZZK0"/>
<evidence type="ECO:0000256" key="2">
    <source>
        <dbReference type="ARBA" id="ARBA00022840"/>
    </source>
</evidence>
<protein>
    <recommendedName>
        <fullName evidence="6">Chromatin associated protein KTI12</fullName>
    </recommendedName>
</protein>
<dbReference type="InterPro" id="IPR013641">
    <property type="entry name" value="KTI12/PSTK"/>
</dbReference>
<dbReference type="Gene3D" id="3.40.50.300">
    <property type="entry name" value="P-loop containing nucleotide triphosphate hydrolases"/>
    <property type="match status" value="1"/>
</dbReference>
<dbReference type="Pfam" id="PF08433">
    <property type="entry name" value="KTI12"/>
    <property type="match status" value="1"/>
</dbReference>
<organism evidence="4 5">
    <name type="scientific">Clathrus columnatus</name>
    <dbReference type="NCBI Taxonomy" id="1419009"/>
    <lineage>
        <taxon>Eukaryota</taxon>
        <taxon>Fungi</taxon>
        <taxon>Dikarya</taxon>
        <taxon>Basidiomycota</taxon>
        <taxon>Agaricomycotina</taxon>
        <taxon>Agaricomycetes</taxon>
        <taxon>Phallomycetidae</taxon>
        <taxon>Phallales</taxon>
        <taxon>Clathraceae</taxon>
        <taxon>Clathrus</taxon>
    </lineage>
</organism>
<dbReference type="PANTHER" id="PTHR12435">
    <property type="match status" value="1"/>
</dbReference>
<gene>
    <name evidence="4" type="ORF">Clacol_000646</name>
</gene>
<comment type="caution">
    <text evidence="4">The sequence shown here is derived from an EMBL/GenBank/DDBJ whole genome shotgun (WGS) entry which is preliminary data.</text>
</comment>
<comment type="similarity">
    <text evidence="3">Belongs to the KTI12 family.</text>
</comment>
<accession>A0AAV4ZZK0</accession>
<evidence type="ECO:0000313" key="4">
    <source>
        <dbReference type="EMBL" id="GJJ06454.1"/>
    </source>
</evidence>